<feature type="domain" description="Neutral/alkaline non-lysosomal ceramidase N-terminal" evidence="2">
    <location>
        <begin position="26"/>
        <end position="255"/>
    </location>
</feature>
<evidence type="ECO:0000313" key="4">
    <source>
        <dbReference type="Proteomes" id="UP001216907"/>
    </source>
</evidence>
<dbReference type="EMBL" id="JARRAG010000002">
    <property type="protein sequence ID" value="MDG3005154.1"/>
    <property type="molecule type" value="Genomic_DNA"/>
</dbReference>
<evidence type="ECO:0000259" key="2">
    <source>
        <dbReference type="Pfam" id="PF04734"/>
    </source>
</evidence>
<proteinExistence type="predicted"/>
<dbReference type="RefSeq" id="WP_277861501.1">
    <property type="nucleotide sequence ID" value="NZ_JARRAG010000002.1"/>
</dbReference>
<gene>
    <name evidence="3" type="ORF">PZE19_15300</name>
</gene>
<dbReference type="InterPro" id="IPR031329">
    <property type="entry name" value="NEUT/ALK_ceramidase_N"/>
</dbReference>
<dbReference type="Pfam" id="PF04734">
    <property type="entry name" value="Ceramidase_alk"/>
    <property type="match status" value="1"/>
</dbReference>
<reference evidence="3 4" key="1">
    <citation type="submission" date="2023-03" db="EMBL/GenBank/DDBJ databases">
        <title>Paludisphaera mucosa sp. nov. a novel planctomycete from northern fen.</title>
        <authorList>
            <person name="Ivanova A."/>
        </authorList>
    </citation>
    <scope>NUCLEOTIDE SEQUENCE [LARGE SCALE GENOMIC DNA]</scope>
    <source>
        <strain evidence="3 4">Pla2</strain>
    </source>
</reference>
<feature type="chain" id="PRO_5046941446" evidence="1">
    <location>
        <begin position="20"/>
        <end position="433"/>
    </location>
</feature>
<accession>A0ABT6FC40</accession>
<evidence type="ECO:0000256" key="1">
    <source>
        <dbReference type="SAM" id="SignalP"/>
    </source>
</evidence>
<name>A0ABT6FC40_9BACT</name>
<comment type="caution">
    <text evidence="3">The sequence shown here is derived from an EMBL/GenBank/DDBJ whole genome shotgun (WGS) entry which is preliminary data.</text>
</comment>
<organism evidence="3 4">
    <name type="scientific">Paludisphaera mucosa</name>
    <dbReference type="NCBI Taxonomy" id="3030827"/>
    <lineage>
        <taxon>Bacteria</taxon>
        <taxon>Pseudomonadati</taxon>
        <taxon>Planctomycetota</taxon>
        <taxon>Planctomycetia</taxon>
        <taxon>Isosphaerales</taxon>
        <taxon>Isosphaeraceae</taxon>
        <taxon>Paludisphaera</taxon>
    </lineage>
</organism>
<protein>
    <submittedName>
        <fullName evidence="3">Neutral/alkaline non-lysosomal ceramidase N-terminal domain-containing protein</fullName>
    </submittedName>
</protein>
<keyword evidence="4" id="KW-1185">Reference proteome</keyword>
<sequence>MRWQPGILLVALVPMLGRAAEPAATFRAGVAACDVTPDAPTPMWGYGARHDMLSKGVRDRLLAKVVVIEAGGTKLAVVGMDLGRGPTAAMMATIREALAPRKFAGLLISGSHTHHGPVIELTDEPGRGKGKFDAAVAYSRDLPVRLARAIAEADDQLVPVTIRAASKDVALNRNRHSKREPKSVDPRLTLIRLDRADGSPLTVLVHFAAHPVMRPGELLEFSADYPGAMRAVVEPALKAPAVFLQGAGGDMSPNSPPEVHGADAFGEVLARAAIETAEAAKAAPAVKPSLAVATESHHFGMRLDIANPLNRVLYGRAFFPELIESTVPDYVGGTNPETTTALLGDQIGIVGLPGEPFHGHATRLRERADLPHALVFGYCNGHYLYFPTIEAASEGGYGADPRMSPIALGAGEAMLDRALIALYRMRGKFPGEP</sequence>
<evidence type="ECO:0000313" key="3">
    <source>
        <dbReference type="EMBL" id="MDG3005154.1"/>
    </source>
</evidence>
<keyword evidence="1" id="KW-0732">Signal</keyword>
<dbReference type="Proteomes" id="UP001216907">
    <property type="component" value="Unassembled WGS sequence"/>
</dbReference>
<feature type="signal peptide" evidence="1">
    <location>
        <begin position="1"/>
        <end position="19"/>
    </location>
</feature>